<keyword evidence="1 3" id="KW-0378">Hydrolase</keyword>
<sequence>MYPVIGPSHLSKRGVACPDASRCGETDINGLAISIAGWLDRAGTNDLHDREETMPAEDYEILDPRFARLFNGNAQVDKLFTGCRWAEGPAWFAAGRYVVWSDIPNNRMLRYDETDGSVSVFRQPSGNSNGNTVDRQGRLVTCEHSGRRVSRTEHDGSITTIADRWRGKRLNSPNDAVVKSDGSIWFTDPTYGIDTDYEGDKAESEIGACHVYRADPGTGEIEAVITDMVRPNGLAFSLDESKLYVVDTGRTHGGQNPAHMRVFDVDQAGKKVSGGKVFADCTAGLFDGFRLDDHGRIWTSAADGIHCYDPDGTLIGKVKVPEVVANCVFGGNKLNCLYIAGTTSLYMVRLMVNGAKTF</sequence>
<dbReference type="PANTHER" id="PTHR47572">
    <property type="entry name" value="LIPOPROTEIN-RELATED"/>
    <property type="match status" value="1"/>
</dbReference>
<dbReference type="PANTHER" id="PTHR47572:SF4">
    <property type="entry name" value="LACTONASE DRP35"/>
    <property type="match status" value="1"/>
</dbReference>
<feature type="domain" description="SMP-30/Gluconolactonase/LRE-like region" evidence="2">
    <location>
        <begin position="85"/>
        <end position="340"/>
    </location>
</feature>
<dbReference type="InterPro" id="IPR011042">
    <property type="entry name" value="6-blade_b-propeller_TolB-like"/>
</dbReference>
<dbReference type="Gene3D" id="2.120.10.30">
    <property type="entry name" value="TolB, C-terminal domain"/>
    <property type="match status" value="1"/>
</dbReference>
<dbReference type="EC" id="3.1.1.17" evidence="3"/>
<dbReference type="Proteomes" id="UP001152604">
    <property type="component" value="Unassembled WGS sequence"/>
</dbReference>
<dbReference type="SUPFAM" id="SSF63829">
    <property type="entry name" value="Calcium-dependent phosphotriesterase"/>
    <property type="match status" value="1"/>
</dbReference>
<dbReference type="PRINTS" id="PR01790">
    <property type="entry name" value="SMP30FAMILY"/>
</dbReference>
<dbReference type="InterPro" id="IPR005511">
    <property type="entry name" value="SMP-30"/>
</dbReference>
<comment type="caution">
    <text evidence="3">The sequence shown here is derived from an EMBL/GenBank/DDBJ whole genome shotgun (WGS) entry which is preliminary data.</text>
</comment>
<reference evidence="3" key="1">
    <citation type="submission" date="2022-03" db="EMBL/GenBank/DDBJ databases">
        <authorList>
            <person name="Brunel B."/>
        </authorList>
    </citation>
    <scope>NUCLEOTIDE SEQUENCE</scope>
    <source>
        <strain evidence="3">STM4922sample</strain>
    </source>
</reference>
<proteinExistence type="predicted"/>
<evidence type="ECO:0000256" key="1">
    <source>
        <dbReference type="ARBA" id="ARBA00022801"/>
    </source>
</evidence>
<evidence type="ECO:0000313" key="3">
    <source>
        <dbReference type="EMBL" id="CAH2407032.1"/>
    </source>
</evidence>
<dbReference type="EMBL" id="CAKXZS010000056">
    <property type="protein sequence ID" value="CAH2407032.1"/>
    <property type="molecule type" value="Genomic_DNA"/>
</dbReference>
<evidence type="ECO:0000313" key="4">
    <source>
        <dbReference type="Proteomes" id="UP001152604"/>
    </source>
</evidence>
<protein>
    <submittedName>
        <fullName evidence="3">Gluconolactonase</fullName>
        <ecNumber evidence="3">3.1.1.17</ecNumber>
    </submittedName>
</protein>
<evidence type="ECO:0000259" key="2">
    <source>
        <dbReference type="Pfam" id="PF08450"/>
    </source>
</evidence>
<gene>
    <name evidence="3" type="ORF">MES4922_60060</name>
</gene>
<name>A0ABM9ECR1_9HYPH</name>
<dbReference type="InterPro" id="IPR051262">
    <property type="entry name" value="SMP-30/CGR1_Lactonase"/>
</dbReference>
<dbReference type="GO" id="GO:0004341">
    <property type="term" value="F:gluconolactonase activity"/>
    <property type="evidence" value="ECO:0007669"/>
    <property type="project" value="UniProtKB-EC"/>
</dbReference>
<keyword evidence="4" id="KW-1185">Reference proteome</keyword>
<organism evidence="3 4">
    <name type="scientific">Mesorhizobium ventifaucium</name>
    <dbReference type="NCBI Taxonomy" id="666020"/>
    <lineage>
        <taxon>Bacteria</taxon>
        <taxon>Pseudomonadati</taxon>
        <taxon>Pseudomonadota</taxon>
        <taxon>Alphaproteobacteria</taxon>
        <taxon>Hyphomicrobiales</taxon>
        <taxon>Phyllobacteriaceae</taxon>
        <taxon>Mesorhizobium</taxon>
    </lineage>
</organism>
<accession>A0ABM9ECR1</accession>
<dbReference type="Pfam" id="PF08450">
    <property type="entry name" value="SGL"/>
    <property type="match status" value="1"/>
</dbReference>
<dbReference type="InterPro" id="IPR013658">
    <property type="entry name" value="SGL"/>
</dbReference>